<dbReference type="AlphaFoldDB" id="A0A4Y8MH94"/>
<dbReference type="Proteomes" id="UP000297385">
    <property type="component" value="Unassembled WGS sequence"/>
</dbReference>
<dbReference type="Gene3D" id="3.30.2310.20">
    <property type="entry name" value="RelE-like"/>
    <property type="match status" value="1"/>
</dbReference>
<sequence>MVRVDFARTFEERLETIQEFMLDQDMTTATDRIEKLWSEILRFGDLVALHPKIGRPAGVLAAGSVEGQVRMARVFQLASEAGLPELREYVLHPYLLLYAHSETHVLLLSIRHQRELGYAAG</sequence>
<gene>
    <name evidence="2" type="ORF">E2553_44875</name>
</gene>
<dbReference type="Pfam" id="PF05016">
    <property type="entry name" value="ParE_toxin"/>
    <property type="match status" value="1"/>
</dbReference>
<comment type="caution">
    <text evidence="2">The sequence shown here is derived from an EMBL/GenBank/DDBJ whole genome shotgun (WGS) entry which is preliminary data.</text>
</comment>
<dbReference type="InterPro" id="IPR007712">
    <property type="entry name" value="RelE/ParE_toxin"/>
</dbReference>
<evidence type="ECO:0008006" key="4">
    <source>
        <dbReference type="Google" id="ProtNLM"/>
    </source>
</evidence>
<evidence type="ECO:0000313" key="2">
    <source>
        <dbReference type="EMBL" id="TFE36785.1"/>
    </source>
</evidence>
<reference evidence="2 3" key="1">
    <citation type="submission" date="2019-03" db="EMBL/GenBank/DDBJ databases">
        <title>Complete Genome Sequence of Paraburkholderia dipogonis ICMP 19430T, a Nitrogen-fixing Symbiont of the South African Invasive Legume Dipogon lignosus in New Zealand.</title>
        <authorList>
            <person name="De Meyer S.E."/>
        </authorList>
    </citation>
    <scope>NUCLEOTIDE SEQUENCE [LARGE SCALE GENOMIC DNA]</scope>
    <source>
        <strain evidence="2 3">ICMP 19430</strain>
    </source>
</reference>
<dbReference type="RefSeq" id="WP_134466709.1">
    <property type="nucleotide sequence ID" value="NZ_SNVI01000008.1"/>
</dbReference>
<dbReference type="EMBL" id="SNVI01000008">
    <property type="protein sequence ID" value="TFE36785.1"/>
    <property type="molecule type" value="Genomic_DNA"/>
</dbReference>
<keyword evidence="1" id="KW-1277">Toxin-antitoxin system</keyword>
<protein>
    <recommendedName>
        <fullName evidence="4">Type II toxin-antitoxin system RelE/ParE family toxin</fullName>
    </recommendedName>
</protein>
<dbReference type="InterPro" id="IPR035093">
    <property type="entry name" value="RelE/ParE_toxin_dom_sf"/>
</dbReference>
<evidence type="ECO:0000313" key="3">
    <source>
        <dbReference type="Proteomes" id="UP000297385"/>
    </source>
</evidence>
<name>A0A4Y8MH94_9BURK</name>
<evidence type="ECO:0000256" key="1">
    <source>
        <dbReference type="ARBA" id="ARBA00022649"/>
    </source>
</evidence>
<organism evidence="2 3">
    <name type="scientific">Paraburkholderia dipogonis</name>
    <dbReference type="NCBI Taxonomy" id="1211383"/>
    <lineage>
        <taxon>Bacteria</taxon>
        <taxon>Pseudomonadati</taxon>
        <taxon>Pseudomonadota</taxon>
        <taxon>Betaproteobacteria</taxon>
        <taxon>Burkholderiales</taxon>
        <taxon>Burkholderiaceae</taxon>
        <taxon>Paraburkholderia</taxon>
    </lineage>
</organism>
<accession>A0A4Y8MH94</accession>
<proteinExistence type="predicted"/>